<proteinExistence type="predicted"/>
<accession>A0A8H7D113</accession>
<organism evidence="2 3">
    <name type="scientific">Mycena sanguinolenta</name>
    <dbReference type="NCBI Taxonomy" id="230812"/>
    <lineage>
        <taxon>Eukaryota</taxon>
        <taxon>Fungi</taxon>
        <taxon>Dikarya</taxon>
        <taxon>Basidiomycota</taxon>
        <taxon>Agaricomycotina</taxon>
        <taxon>Agaricomycetes</taxon>
        <taxon>Agaricomycetidae</taxon>
        <taxon>Agaricales</taxon>
        <taxon>Marasmiineae</taxon>
        <taxon>Mycenaceae</taxon>
        <taxon>Mycena</taxon>
    </lineage>
</organism>
<sequence length="542" mass="60713">MAATRFSMRTILAQQTERTKGSAPTQIKQFIVDSDSRVDSLQNEIVALESQIAALVELRDRECATGAALRSLIAPIRTLPAELLAEIFVLTIRRDLKTPRLSVHVGDNSLCAVQIKDPFRVSHVCRHWRRIATGLPELWTGTVEVPFSPKLGEEEEEGEKYVNGLRAWFARSKPHAVSIAIRTPPYALSQTEFGSRLAGELRHVATRTRSLRFLDRASAWLVQHVADGRWDSLEELELGGVVADDDSDDDFVGTTILSFQTTAPQLRTLSIDLCSRIPMPWGQLTNLTILRDSMRIIPPEYVRDILSQCKNLVRASVFVVGWADHPPPKTDMLALDHLRVLTVHCIGDATHVLFLDYLSAPALDDFQLYFPYNNGDTEWPQAALTAFQLRSPNITKLKIDGSGFTMSADALIAALRHAPSLTDLTLVYCLDFSDNALLNVLCYTDGSLEPLVPRLHSLTIGEIHQDASQDGLARMITSRWWSDTKLASRPTVPAVARWRQIILIQDDSLSWGFKPSPKFQDRMDELRQSGLAVELIDYDSFY</sequence>
<evidence type="ECO:0000256" key="1">
    <source>
        <dbReference type="SAM" id="Coils"/>
    </source>
</evidence>
<keyword evidence="1" id="KW-0175">Coiled coil</keyword>
<evidence type="ECO:0000313" key="2">
    <source>
        <dbReference type="EMBL" id="KAF7357565.1"/>
    </source>
</evidence>
<evidence type="ECO:0000313" key="3">
    <source>
        <dbReference type="Proteomes" id="UP000623467"/>
    </source>
</evidence>
<dbReference type="EMBL" id="JACAZH010000010">
    <property type="protein sequence ID" value="KAF7357565.1"/>
    <property type="molecule type" value="Genomic_DNA"/>
</dbReference>
<dbReference type="OrthoDB" id="3365698at2759"/>
<comment type="caution">
    <text evidence="2">The sequence shown here is derived from an EMBL/GenBank/DDBJ whole genome shotgun (WGS) entry which is preliminary data.</text>
</comment>
<dbReference type="InterPro" id="IPR032675">
    <property type="entry name" value="LRR_dom_sf"/>
</dbReference>
<dbReference type="AlphaFoldDB" id="A0A8H7D113"/>
<dbReference type="Gene3D" id="1.20.1280.50">
    <property type="match status" value="1"/>
</dbReference>
<gene>
    <name evidence="2" type="ORF">MSAN_01352900</name>
</gene>
<dbReference type="SUPFAM" id="SSF52047">
    <property type="entry name" value="RNI-like"/>
    <property type="match status" value="1"/>
</dbReference>
<protein>
    <submittedName>
        <fullName evidence="2">F-box domain-containing protein</fullName>
    </submittedName>
</protein>
<reference evidence="2" key="1">
    <citation type="submission" date="2020-05" db="EMBL/GenBank/DDBJ databases">
        <title>Mycena genomes resolve the evolution of fungal bioluminescence.</title>
        <authorList>
            <person name="Tsai I.J."/>
        </authorList>
    </citation>
    <scope>NUCLEOTIDE SEQUENCE</scope>
    <source>
        <strain evidence="2">160909Yilan</strain>
    </source>
</reference>
<dbReference type="Gene3D" id="3.80.10.10">
    <property type="entry name" value="Ribonuclease Inhibitor"/>
    <property type="match status" value="1"/>
</dbReference>
<keyword evidence="3" id="KW-1185">Reference proteome</keyword>
<feature type="coiled-coil region" evidence="1">
    <location>
        <begin position="31"/>
        <end position="58"/>
    </location>
</feature>
<dbReference type="Proteomes" id="UP000623467">
    <property type="component" value="Unassembled WGS sequence"/>
</dbReference>
<name>A0A8H7D113_9AGAR</name>